<name>A0A6J5MAG2_9CAUD</name>
<keyword evidence="5" id="KW-1273">Viral capsid maturation</keyword>
<accession>A0A6J5MAG2</accession>
<keyword evidence="3" id="KW-0378">Hydrolase</keyword>
<evidence type="ECO:0000256" key="1">
    <source>
        <dbReference type="ARBA" id="ARBA00022612"/>
    </source>
</evidence>
<keyword evidence="2 7" id="KW-0645">Protease</keyword>
<dbReference type="GO" id="GO:0046797">
    <property type="term" value="P:viral procapsid maturation"/>
    <property type="evidence" value="ECO:0007669"/>
    <property type="project" value="UniProtKB-KW"/>
</dbReference>
<dbReference type="Pfam" id="PF04586">
    <property type="entry name" value="Peptidase_S78"/>
    <property type="match status" value="1"/>
</dbReference>
<evidence type="ECO:0000256" key="5">
    <source>
        <dbReference type="ARBA" id="ARBA00023045"/>
    </source>
</evidence>
<evidence type="ECO:0000256" key="3">
    <source>
        <dbReference type="ARBA" id="ARBA00022801"/>
    </source>
</evidence>
<keyword evidence="1" id="KW-1188">Viral release from host cell</keyword>
<proteinExistence type="predicted"/>
<protein>
    <submittedName>
        <fullName evidence="7">COG3740 Phage head maturation protease</fullName>
    </submittedName>
</protein>
<feature type="domain" description="Prohead serine protease" evidence="6">
    <location>
        <begin position="43"/>
        <end position="160"/>
    </location>
</feature>
<reference evidence="7" key="1">
    <citation type="submission" date="2020-04" db="EMBL/GenBank/DDBJ databases">
        <authorList>
            <person name="Chiriac C."/>
            <person name="Salcher M."/>
            <person name="Ghai R."/>
            <person name="Kavagutti S V."/>
        </authorList>
    </citation>
    <scope>NUCLEOTIDE SEQUENCE</scope>
</reference>
<dbReference type="GO" id="GO:0006508">
    <property type="term" value="P:proteolysis"/>
    <property type="evidence" value="ECO:0007669"/>
    <property type="project" value="UniProtKB-KW"/>
</dbReference>
<dbReference type="EMBL" id="LR796433">
    <property type="protein sequence ID" value="CAB4144025.1"/>
    <property type="molecule type" value="Genomic_DNA"/>
</dbReference>
<evidence type="ECO:0000259" key="6">
    <source>
        <dbReference type="Pfam" id="PF04586"/>
    </source>
</evidence>
<dbReference type="GO" id="GO:0008233">
    <property type="term" value="F:peptidase activity"/>
    <property type="evidence" value="ECO:0007669"/>
    <property type="project" value="UniProtKB-KW"/>
</dbReference>
<evidence type="ECO:0000256" key="2">
    <source>
        <dbReference type="ARBA" id="ARBA00022670"/>
    </source>
</evidence>
<sequence length="250" mass="28347">MKKYQFKDIIAEKQDSTYSVMDVDSAQRRVKTVWARCGNVDLDNDVIVPEAFTKTIRERGPMGKNLIWSLVDHCAEMDSVIGKPEQLYVENDMLIAITPIVDTEMGEDVIKMYDAGLINQHSIGFSTINSSVDKKGIRTITELKLYEGSAVLWAANPETPTLDVKGEDRKNNLNDRLEKLLKAFKGGRFTDETFALMEIEIKRIQSEILEIEVVKEITLPAIAVEPVLNETKSNEDLFKAINNFNNLFKK</sequence>
<evidence type="ECO:0000313" key="7">
    <source>
        <dbReference type="EMBL" id="CAB4144025.1"/>
    </source>
</evidence>
<evidence type="ECO:0000256" key="4">
    <source>
        <dbReference type="ARBA" id="ARBA00022950"/>
    </source>
</evidence>
<dbReference type="InterPro" id="IPR054613">
    <property type="entry name" value="Peptidase_S78_dom"/>
</dbReference>
<organism evidence="7">
    <name type="scientific">uncultured Caudovirales phage</name>
    <dbReference type="NCBI Taxonomy" id="2100421"/>
    <lineage>
        <taxon>Viruses</taxon>
        <taxon>Duplodnaviria</taxon>
        <taxon>Heunggongvirae</taxon>
        <taxon>Uroviricota</taxon>
        <taxon>Caudoviricetes</taxon>
        <taxon>Peduoviridae</taxon>
        <taxon>Maltschvirus</taxon>
        <taxon>Maltschvirus maltsch</taxon>
    </lineage>
</organism>
<keyword evidence="4" id="KW-0118">Viral capsid assembly</keyword>
<gene>
    <name evidence="7" type="ORF">UFOVP463_13</name>
</gene>